<keyword evidence="2" id="KW-1185">Reference proteome</keyword>
<evidence type="ECO:0000313" key="1">
    <source>
        <dbReference type="EMBL" id="VDD91468.1"/>
    </source>
</evidence>
<reference evidence="3" key="1">
    <citation type="submission" date="2017-02" db="UniProtKB">
        <authorList>
            <consortium name="WormBaseParasite"/>
        </authorList>
    </citation>
    <scope>IDENTIFICATION</scope>
</reference>
<proteinExistence type="predicted"/>
<dbReference type="WBParaSite" id="EVEC_0000667101-mRNA-1">
    <property type="protein sequence ID" value="EVEC_0000667101-mRNA-1"/>
    <property type="gene ID" value="EVEC_0000667101"/>
</dbReference>
<dbReference type="OrthoDB" id="10630777at2759"/>
<dbReference type="Proteomes" id="UP000274131">
    <property type="component" value="Unassembled WGS sequence"/>
</dbReference>
<reference evidence="1 2" key="2">
    <citation type="submission" date="2018-10" db="EMBL/GenBank/DDBJ databases">
        <authorList>
            <consortium name="Pathogen Informatics"/>
        </authorList>
    </citation>
    <scope>NUCLEOTIDE SEQUENCE [LARGE SCALE GENOMIC DNA]</scope>
</reference>
<evidence type="ECO:0000313" key="2">
    <source>
        <dbReference type="Proteomes" id="UP000274131"/>
    </source>
</evidence>
<dbReference type="AlphaFoldDB" id="A0A0N4V8G8"/>
<organism evidence="3">
    <name type="scientific">Enterobius vermicularis</name>
    <name type="common">Human pinworm</name>
    <dbReference type="NCBI Taxonomy" id="51028"/>
    <lineage>
        <taxon>Eukaryota</taxon>
        <taxon>Metazoa</taxon>
        <taxon>Ecdysozoa</taxon>
        <taxon>Nematoda</taxon>
        <taxon>Chromadorea</taxon>
        <taxon>Rhabditida</taxon>
        <taxon>Spirurina</taxon>
        <taxon>Oxyuridomorpha</taxon>
        <taxon>Oxyuroidea</taxon>
        <taxon>Oxyuridae</taxon>
        <taxon>Enterobius</taxon>
    </lineage>
</organism>
<accession>A0A0N4V8G8</accession>
<dbReference type="EMBL" id="UXUI01008424">
    <property type="protein sequence ID" value="VDD91468.1"/>
    <property type="molecule type" value="Genomic_DNA"/>
</dbReference>
<evidence type="ECO:0000313" key="3">
    <source>
        <dbReference type="WBParaSite" id="EVEC_0000667101-mRNA-1"/>
    </source>
</evidence>
<protein>
    <submittedName>
        <fullName evidence="1 3">Uncharacterized protein</fullName>
    </submittedName>
</protein>
<name>A0A0N4V8G8_ENTVE</name>
<sequence length="181" mass="20022">MSADEMENNNKRRGDKNLLKTIKIHRTLVRDDKKWSPTVQQKCFHAPITTRVVPALLAFRISIGDGEGIVKRRSRGVVVSTPDCESCDGTSNLPGTLVINEKKLQDWKLCLRVVCTLLDLRISIGNGEGIARRRSRSVVVSTQGFESCGGGLDLPKTSIKFATLGQYLSKTEVGNKRPMLI</sequence>
<gene>
    <name evidence="1" type="ORF">EVEC_LOCUS6219</name>
</gene>